<comment type="subcellular location">
    <subcellularLocation>
        <location evidence="1">Membrane</location>
        <topology evidence="1">Multi-pass membrane protein</topology>
    </subcellularLocation>
</comment>
<comment type="caution">
    <text evidence="9">The sequence shown here is derived from an EMBL/GenBank/DDBJ whole genome shotgun (WGS) entry which is preliminary data.</text>
</comment>
<feature type="transmembrane region" description="Helical" evidence="7">
    <location>
        <begin position="34"/>
        <end position="55"/>
    </location>
</feature>
<evidence type="ECO:0000259" key="8">
    <source>
        <dbReference type="Pfam" id="PF20684"/>
    </source>
</evidence>
<feature type="region of interest" description="Disordered" evidence="6">
    <location>
        <begin position="220"/>
        <end position="253"/>
    </location>
</feature>
<dbReference type="GeneID" id="89927838"/>
<name>A0AAV9PB32_9PEZI</name>
<evidence type="ECO:0000256" key="7">
    <source>
        <dbReference type="SAM" id="Phobius"/>
    </source>
</evidence>
<dbReference type="Proteomes" id="UP001337655">
    <property type="component" value="Unassembled WGS sequence"/>
</dbReference>
<feature type="domain" description="Rhodopsin" evidence="8">
    <location>
        <begin position="2"/>
        <end position="178"/>
    </location>
</feature>
<gene>
    <name evidence="9" type="ORF">LTR77_006498</name>
</gene>
<proteinExistence type="inferred from homology"/>
<dbReference type="InterPro" id="IPR052337">
    <property type="entry name" value="SAT4-like"/>
</dbReference>
<feature type="transmembrane region" description="Helical" evidence="7">
    <location>
        <begin position="116"/>
        <end position="134"/>
    </location>
</feature>
<dbReference type="GO" id="GO:0016020">
    <property type="term" value="C:membrane"/>
    <property type="evidence" value="ECO:0007669"/>
    <property type="project" value="UniProtKB-SubCell"/>
</dbReference>
<reference evidence="9 10" key="1">
    <citation type="submission" date="2023-08" db="EMBL/GenBank/DDBJ databases">
        <title>Black Yeasts Isolated from many extreme environments.</title>
        <authorList>
            <person name="Coleine C."/>
            <person name="Stajich J.E."/>
            <person name="Selbmann L."/>
        </authorList>
    </citation>
    <scope>NUCLEOTIDE SEQUENCE [LARGE SCALE GENOMIC DNA]</scope>
    <source>
        <strain evidence="9 10">CCFEE 5935</strain>
    </source>
</reference>
<comment type="similarity">
    <text evidence="5">Belongs to the SAT4 family.</text>
</comment>
<evidence type="ECO:0000313" key="9">
    <source>
        <dbReference type="EMBL" id="KAK5169189.1"/>
    </source>
</evidence>
<accession>A0AAV9PB32</accession>
<organism evidence="9 10">
    <name type="scientific">Saxophila tyrrhenica</name>
    <dbReference type="NCBI Taxonomy" id="1690608"/>
    <lineage>
        <taxon>Eukaryota</taxon>
        <taxon>Fungi</taxon>
        <taxon>Dikarya</taxon>
        <taxon>Ascomycota</taxon>
        <taxon>Pezizomycotina</taxon>
        <taxon>Dothideomycetes</taxon>
        <taxon>Dothideomycetidae</taxon>
        <taxon>Mycosphaerellales</taxon>
        <taxon>Extremaceae</taxon>
        <taxon>Saxophila</taxon>
    </lineage>
</organism>
<sequence length="253" mass="28007">MTWLCSVNLIKIAIVLLYLRLFPSSMMTWFRPACYAIIGICVAYTIGGLASLIFACNPLSGVWQRWDQEIEVHCIDSDVQLVAMAALNIPLDLVVFFLPIPKIIQLQTSRSKKFGVCLNFLVGLFATAISGVRVQQLHAYATSTGQRPSVVPLAIWSHAEANVGVICACMPSFGRLIRKVWEGTATGVSEIRTEQSSRRHTSGRSESIGELYTFPSDRKILDSRSRSEEGEWMEEFDPAGQSSHSPIADNHSV</sequence>
<evidence type="ECO:0000256" key="1">
    <source>
        <dbReference type="ARBA" id="ARBA00004141"/>
    </source>
</evidence>
<keyword evidence="10" id="KW-1185">Reference proteome</keyword>
<keyword evidence="3 7" id="KW-1133">Transmembrane helix</keyword>
<feature type="compositionally biased region" description="Basic and acidic residues" evidence="6">
    <location>
        <begin position="220"/>
        <end position="229"/>
    </location>
</feature>
<evidence type="ECO:0000256" key="2">
    <source>
        <dbReference type="ARBA" id="ARBA00022692"/>
    </source>
</evidence>
<keyword evidence="4 7" id="KW-0472">Membrane</keyword>
<dbReference type="AlphaFoldDB" id="A0AAV9PB32"/>
<dbReference type="RefSeq" id="XP_064658655.1">
    <property type="nucleotide sequence ID" value="XM_064803740.1"/>
</dbReference>
<feature type="transmembrane region" description="Helical" evidence="7">
    <location>
        <begin position="6"/>
        <end position="22"/>
    </location>
</feature>
<keyword evidence="2 7" id="KW-0812">Transmembrane</keyword>
<dbReference type="PANTHER" id="PTHR33048:SF47">
    <property type="entry name" value="INTEGRAL MEMBRANE PROTEIN-RELATED"/>
    <property type="match status" value="1"/>
</dbReference>
<evidence type="ECO:0000256" key="5">
    <source>
        <dbReference type="ARBA" id="ARBA00038359"/>
    </source>
</evidence>
<dbReference type="Pfam" id="PF20684">
    <property type="entry name" value="Fung_rhodopsin"/>
    <property type="match status" value="1"/>
</dbReference>
<evidence type="ECO:0000313" key="10">
    <source>
        <dbReference type="Proteomes" id="UP001337655"/>
    </source>
</evidence>
<dbReference type="EMBL" id="JAVRRT010000009">
    <property type="protein sequence ID" value="KAK5169189.1"/>
    <property type="molecule type" value="Genomic_DNA"/>
</dbReference>
<dbReference type="PANTHER" id="PTHR33048">
    <property type="entry name" value="PTH11-LIKE INTEGRAL MEMBRANE PROTEIN (AFU_ORTHOLOGUE AFUA_5G11245)"/>
    <property type="match status" value="1"/>
</dbReference>
<evidence type="ECO:0000256" key="4">
    <source>
        <dbReference type="ARBA" id="ARBA00023136"/>
    </source>
</evidence>
<evidence type="ECO:0000256" key="3">
    <source>
        <dbReference type="ARBA" id="ARBA00022989"/>
    </source>
</evidence>
<evidence type="ECO:0000256" key="6">
    <source>
        <dbReference type="SAM" id="MobiDB-lite"/>
    </source>
</evidence>
<protein>
    <recommendedName>
        <fullName evidence="8">Rhodopsin domain-containing protein</fullName>
    </recommendedName>
</protein>
<feature type="compositionally biased region" description="Polar residues" evidence="6">
    <location>
        <begin position="240"/>
        <end position="253"/>
    </location>
</feature>
<dbReference type="InterPro" id="IPR049326">
    <property type="entry name" value="Rhodopsin_dom_fungi"/>
</dbReference>